<proteinExistence type="predicted"/>
<gene>
    <name evidence="1" type="ORF">AM571_CH01412</name>
</gene>
<dbReference type="EMBL" id="CP017241">
    <property type="protein sequence ID" value="APO74247.1"/>
    <property type="molecule type" value="Genomic_DNA"/>
</dbReference>
<accession>A0A1L5P291</accession>
<evidence type="ECO:0000313" key="2">
    <source>
        <dbReference type="Proteomes" id="UP000185109"/>
    </source>
</evidence>
<dbReference type="AlphaFoldDB" id="A0A1L5P291"/>
<protein>
    <submittedName>
        <fullName evidence="1">Uncharacterized protein</fullName>
    </submittedName>
</protein>
<evidence type="ECO:0000313" key="1">
    <source>
        <dbReference type="EMBL" id="APO74247.1"/>
    </source>
</evidence>
<sequence>MSEPVHLFIVTDDAYQASYDVIGVHLVELPSFVRIVTKADDIRRLPTGVRCFGCWFAWGAREHDEAQLAWQERKDRGGLEGVTVTFLEKLDDWRAKRRVAEENILAEQNDAAVMSFEEFSNAHAAAHAVPSEKVTLMPKQQRWS</sequence>
<dbReference type="RefSeq" id="WP_074060812.1">
    <property type="nucleotide sequence ID" value="NZ_CP017241.1"/>
</dbReference>
<organism evidence="1 2">
    <name type="scientific">Rhizobium etli 8C-3</name>
    <dbReference type="NCBI Taxonomy" id="538025"/>
    <lineage>
        <taxon>Bacteria</taxon>
        <taxon>Pseudomonadati</taxon>
        <taxon>Pseudomonadota</taxon>
        <taxon>Alphaproteobacteria</taxon>
        <taxon>Hyphomicrobiales</taxon>
        <taxon>Rhizobiaceae</taxon>
        <taxon>Rhizobium/Agrobacterium group</taxon>
        <taxon>Rhizobium</taxon>
    </lineage>
</organism>
<reference evidence="1 2" key="1">
    <citation type="submission" date="2016-09" db="EMBL/GenBank/DDBJ databases">
        <title>The complete genome sequences of Rhizobium gallicum, symbiovars gallicum and phaseoli, symbionts associated to common bean (Phaseolus vulgaris).</title>
        <authorList>
            <person name="Bustos P."/>
            <person name="Santamaria R.I."/>
            <person name="Perez-Carrascal O.M."/>
            <person name="Juarez S."/>
            <person name="Lozano L."/>
            <person name="Martinez-Flores I."/>
            <person name="Martinez-Romero E."/>
            <person name="Cevallos M."/>
            <person name="Romero D."/>
            <person name="Davila G."/>
            <person name="Gonzalez V."/>
        </authorList>
    </citation>
    <scope>NUCLEOTIDE SEQUENCE [LARGE SCALE GENOMIC DNA]</scope>
    <source>
        <strain evidence="1 2">8C-3</strain>
    </source>
</reference>
<name>A0A1L5P291_RHIET</name>
<dbReference type="Proteomes" id="UP000185109">
    <property type="component" value="Chromosome"/>
</dbReference>